<dbReference type="NCBIfam" id="TIGR03074">
    <property type="entry name" value="PQQ_membr_DH"/>
    <property type="match status" value="1"/>
</dbReference>
<feature type="region of interest" description="Disordered" evidence="4">
    <location>
        <begin position="615"/>
        <end position="634"/>
    </location>
</feature>
<keyword evidence="5" id="KW-1133">Transmembrane helix</keyword>
<feature type="compositionally biased region" description="Basic and acidic residues" evidence="4">
    <location>
        <begin position="617"/>
        <end position="627"/>
    </location>
</feature>
<keyword evidence="8" id="KW-1185">Reference proteome</keyword>
<keyword evidence="5" id="KW-0472">Membrane</keyword>
<evidence type="ECO:0000313" key="8">
    <source>
        <dbReference type="Proteomes" id="UP000574761"/>
    </source>
</evidence>
<dbReference type="AlphaFoldDB" id="A0A7W6D531"/>
<comment type="cofactor">
    <cofactor evidence="1">
        <name>pyrroloquinoline quinone</name>
        <dbReference type="ChEBI" id="CHEBI:58442"/>
    </cofactor>
</comment>
<feature type="transmembrane region" description="Helical" evidence="5">
    <location>
        <begin position="7"/>
        <end position="26"/>
    </location>
</feature>
<evidence type="ECO:0000256" key="2">
    <source>
        <dbReference type="ARBA" id="ARBA00008156"/>
    </source>
</evidence>
<feature type="transmembrane region" description="Helical" evidence="5">
    <location>
        <begin position="32"/>
        <end position="49"/>
    </location>
</feature>
<dbReference type="CDD" id="cd10280">
    <property type="entry name" value="PQQ_mGDH"/>
    <property type="match status" value="1"/>
</dbReference>
<accession>A0A7W6D531</accession>
<evidence type="ECO:0000259" key="6">
    <source>
        <dbReference type="Pfam" id="PF01011"/>
    </source>
</evidence>
<feature type="transmembrane region" description="Helical" evidence="5">
    <location>
        <begin position="117"/>
        <end position="135"/>
    </location>
</feature>
<name>A0A7W6D531_9HYPH</name>
<feature type="transmembrane region" description="Helical" evidence="5">
    <location>
        <begin position="77"/>
        <end position="96"/>
    </location>
</feature>
<feature type="transmembrane region" description="Helical" evidence="5">
    <location>
        <begin position="54"/>
        <end position="71"/>
    </location>
</feature>
<dbReference type="PANTHER" id="PTHR32303">
    <property type="entry name" value="QUINOPROTEIN ALCOHOL DEHYDROGENASE (CYTOCHROME C)"/>
    <property type="match status" value="1"/>
</dbReference>
<dbReference type="GO" id="GO:0016020">
    <property type="term" value="C:membrane"/>
    <property type="evidence" value="ECO:0007669"/>
    <property type="project" value="InterPro"/>
</dbReference>
<dbReference type="SUPFAM" id="SSF50998">
    <property type="entry name" value="Quinoprotein alcohol dehydrogenase-like"/>
    <property type="match status" value="1"/>
</dbReference>
<reference evidence="7 8" key="1">
    <citation type="submission" date="2020-08" db="EMBL/GenBank/DDBJ databases">
        <title>Genomic Encyclopedia of Type Strains, Phase IV (KMG-IV): sequencing the most valuable type-strain genomes for metagenomic binning, comparative biology and taxonomic classification.</title>
        <authorList>
            <person name="Goeker M."/>
        </authorList>
    </citation>
    <scope>NUCLEOTIDE SEQUENCE [LARGE SCALE GENOMIC DNA]</scope>
    <source>
        <strain evidence="7 8">DSM 100211</strain>
    </source>
</reference>
<dbReference type="InterPro" id="IPR002372">
    <property type="entry name" value="PQQ_rpt_dom"/>
</dbReference>
<comment type="similarity">
    <text evidence="2">Belongs to the bacterial PQQ dehydrogenase family.</text>
</comment>
<dbReference type="InterPro" id="IPR018391">
    <property type="entry name" value="PQQ_b-propeller_rpt"/>
</dbReference>
<dbReference type="Gene3D" id="2.140.10.10">
    <property type="entry name" value="Quinoprotein alcohol dehydrogenase-like superfamily"/>
    <property type="match status" value="1"/>
</dbReference>
<evidence type="ECO:0000256" key="3">
    <source>
        <dbReference type="ARBA" id="ARBA00023002"/>
    </source>
</evidence>
<dbReference type="InterPro" id="IPR011047">
    <property type="entry name" value="Quinoprotein_ADH-like_sf"/>
</dbReference>
<sequence>MLLILTAILFDIIGIVLLAGGGWLVALGGSPYYLVAGLFFLATGIFLFLKRPVAIWIYAALILGSLAWAVWEVGFDWWQLGPRGGIIVLLGLWLMLPAIRRPLGFSSPTGQIYPATWLPLAVACGVAVVVAAYAMTRDVRDIRGSLPVAAMNATPALGGDVPPGEWHQYGRTPYGQRYSPLDQINTGNVGTLQVAWQYQTGDVKLPDDVGETTYQVTPLKIGGTLYLCTPHNWAIALDAATGQEKWKFDSNSGMNPDRQHQTCRGVTYWKDPAAAAGAPCAERVYLPTSDARLIALDAATGTVCTGFADNGVLHLETGMQYNPAGYYYSTSPPVAVGGKIIVGGAVNDNYSIHEQSGVIRAFDIDTGALLWNWDSGNPDITTPLQPGQTYTTNSPNSWSVSSYDEALGLIYVPLGNQVPDQLGMNRSDNVEKYSSSIVALDIQTGQVRWVRQTVHHDLWDMDVPAQPALLDITKEDGTVVPALVGPTKQGDIYVLDRRTGEPILPVTEFPAPAGAIPEDFTAPTQPVSDLTFMPDPLTEKDMWGVTMFDQLACRIDFRRLKYEGRYTPPSLEGTLVYPGNFGVFNWGSVAVDPERQVMFGMPTYLAFTSRLVPRDQIPPKEQDEKGSEQGLNRNEGAPYGVFMGPFLGPLAIPCQAPPWGYVAGADLRTGKIAYKLKNGTVRDMAPVPLPLKVGVPGIGGPIITKGGVAFLGAAVDDYLRAYDVTTGDELWQARLPAGGQSTPMTYTVGDKQYVLIVAGGHGSVGTKPGDYVIAYTLP</sequence>
<dbReference type="RefSeq" id="WP_183800588.1">
    <property type="nucleotide sequence ID" value="NZ_JACIEE010000002.1"/>
</dbReference>
<dbReference type="EMBL" id="JACIEE010000002">
    <property type="protein sequence ID" value="MBB3976059.1"/>
    <property type="molecule type" value="Genomic_DNA"/>
</dbReference>
<dbReference type="EC" id="1.1.5.2" evidence="7"/>
<keyword evidence="5" id="KW-0812">Transmembrane</keyword>
<dbReference type="GO" id="GO:0008876">
    <property type="term" value="F:quinoprotein glucose dehydrogenase activity"/>
    <property type="evidence" value="ECO:0007669"/>
    <property type="project" value="UniProtKB-EC"/>
</dbReference>
<evidence type="ECO:0000313" key="7">
    <source>
        <dbReference type="EMBL" id="MBB3976059.1"/>
    </source>
</evidence>
<dbReference type="PANTHER" id="PTHR32303:SF4">
    <property type="entry name" value="QUINOPROTEIN GLUCOSE DEHYDROGENASE"/>
    <property type="match status" value="1"/>
</dbReference>
<keyword evidence="3 7" id="KW-0560">Oxidoreductase</keyword>
<dbReference type="Pfam" id="PF01011">
    <property type="entry name" value="PQQ"/>
    <property type="match status" value="1"/>
</dbReference>
<evidence type="ECO:0000256" key="5">
    <source>
        <dbReference type="SAM" id="Phobius"/>
    </source>
</evidence>
<proteinExistence type="inferred from homology"/>
<comment type="caution">
    <text evidence="7">The sequence shown here is derived from an EMBL/GenBank/DDBJ whole genome shotgun (WGS) entry which is preliminary data.</text>
</comment>
<dbReference type="InterPro" id="IPR017511">
    <property type="entry name" value="PQQ_mDH"/>
</dbReference>
<dbReference type="GO" id="GO:0048038">
    <property type="term" value="F:quinone binding"/>
    <property type="evidence" value="ECO:0007669"/>
    <property type="project" value="InterPro"/>
</dbReference>
<organism evidence="7 8">
    <name type="scientific">Mycoplana azooxidifex</name>
    <dbReference type="NCBI Taxonomy" id="1636188"/>
    <lineage>
        <taxon>Bacteria</taxon>
        <taxon>Pseudomonadati</taxon>
        <taxon>Pseudomonadota</taxon>
        <taxon>Alphaproteobacteria</taxon>
        <taxon>Hyphomicrobiales</taxon>
        <taxon>Rhizobiaceae</taxon>
        <taxon>Mycoplana</taxon>
    </lineage>
</organism>
<gene>
    <name evidence="7" type="ORF">GGQ64_001246</name>
</gene>
<feature type="domain" description="Pyrrolo-quinoline quinone repeat" evidence="6">
    <location>
        <begin position="166"/>
        <end position="754"/>
    </location>
</feature>
<dbReference type="SMART" id="SM00564">
    <property type="entry name" value="PQQ"/>
    <property type="match status" value="5"/>
</dbReference>
<dbReference type="Proteomes" id="UP000574761">
    <property type="component" value="Unassembled WGS sequence"/>
</dbReference>
<evidence type="ECO:0000256" key="4">
    <source>
        <dbReference type="SAM" id="MobiDB-lite"/>
    </source>
</evidence>
<evidence type="ECO:0000256" key="1">
    <source>
        <dbReference type="ARBA" id="ARBA00001931"/>
    </source>
</evidence>
<protein>
    <submittedName>
        <fullName evidence="7">Quinoprotein glucose dehydrogenase</fullName>
        <ecNumber evidence="7">1.1.5.2</ecNumber>
    </submittedName>
</protein>